<dbReference type="PATRIC" id="fig|161398.10.peg.2325"/>
<dbReference type="AlphaFoldDB" id="A0A0S2K3T0"/>
<dbReference type="Proteomes" id="UP000061457">
    <property type="component" value="Chromosome I"/>
</dbReference>
<dbReference type="OrthoDB" id="164222at2"/>
<dbReference type="EMBL" id="CP013187">
    <property type="protein sequence ID" value="ALO42776.1"/>
    <property type="molecule type" value="Genomic_DNA"/>
</dbReference>
<name>A0A0S2K3T0_9GAMM</name>
<reference evidence="2" key="1">
    <citation type="submission" date="2015-11" db="EMBL/GenBank/DDBJ databases">
        <authorList>
            <person name="Kim K.M."/>
        </authorList>
    </citation>
    <scope>NUCLEOTIDE SEQUENCE [LARGE SCALE GENOMIC DNA]</scope>
    <source>
        <strain evidence="2">KCTC 12086</strain>
    </source>
</reference>
<protein>
    <submittedName>
        <fullName evidence="1">Uncharacterized protein</fullName>
    </submittedName>
</protein>
<dbReference type="KEGG" id="pphe:PP2015_2279"/>
<dbReference type="STRING" id="161398.PP2015_2279"/>
<accession>A0A0S2K3T0</accession>
<organism evidence="1 2">
    <name type="scientific">Pseudoalteromonas phenolica</name>
    <dbReference type="NCBI Taxonomy" id="161398"/>
    <lineage>
        <taxon>Bacteria</taxon>
        <taxon>Pseudomonadati</taxon>
        <taxon>Pseudomonadota</taxon>
        <taxon>Gammaproteobacteria</taxon>
        <taxon>Alteromonadales</taxon>
        <taxon>Pseudoalteromonadaceae</taxon>
        <taxon>Pseudoalteromonas</taxon>
    </lineage>
</organism>
<dbReference type="RefSeq" id="WP_058030484.1">
    <property type="nucleotide sequence ID" value="NZ_CP013187.1"/>
</dbReference>
<gene>
    <name evidence="1" type="ORF">PP2015_2279</name>
</gene>
<sequence>MEVKFGTGLGNIRFGVDQVTLKSLIGEPNKIDTDNDGLQLLQYNKLKCTFWMDETDRLHWIQCSNPALLIQGVKIIGLEVLVAISELKSIIETPFEFEDYGTMESYSFPEQEFEIQSEYGVVTTVCFGHFWKGDEPLYPNA</sequence>
<evidence type="ECO:0000313" key="1">
    <source>
        <dbReference type="EMBL" id="ALO42776.1"/>
    </source>
</evidence>
<evidence type="ECO:0000313" key="2">
    <source>
        <dbReference type="Proteomes" id="UP000061457"/>
    </source>
</evidence>
<keyword evidence="2" id="KW-1185">Reference proteome</keyword>
<proteinExistence type="predicted"/>